<dbReference type="EMBL" id="JAVLSJ010000001">
    <property type="protein sequence ID" value="MDR9847061.1"/>
    <property type="molecule type" value="Genomic_DNA"/>
</dbReference>
<keyword evidence="1" id="KW-0175">Coiled coil</keyword>
<accession>A0ABU2EG02</accession>
<dbReference type="InterPro" id="IPR040835">
    <property type="entry name" value="Nmad5"/>
</dbReference>
<evidence type="ECO:0000313" key="3">
    <source>
        <dbReference type="EMBL" id="MDR9847061.1"/>
    </source>
</evidence>
<dbReference type="RefSeq" id="WP_310839483.1">
    <property type="nucleotide sequence ID" value="NZ_JAVLSJ010000001.1"/>
</dbReference>
<feature type="coiled-coil region" evidence="1">
    <location>
        <begin position="113"/>
        <end position="140"/>
    </location>
</feature>
<name>A0ABU2EG02_9BURK</name>
<dbReference type="Pfam" id="PF18757">
    <property type="entry name" value="Nmad5"/>
    <property type="match status" value="1"/>
</dbReference>
<dbReference type="Proteomes" id="UP001246576">
    <property type="component" value="Unassembled WGS sequence"/>
</dbReference>
<evidence type="ECO:0000256" key="1">
    <source>
        <dbReference type="SAM" id="Coils"/>
    </source>
</evidence>
<proteinExistence type="predicted"/>
<gene>
    <name evidence="3" type="ORF">RI048_02425</name>
</gene>
<evidence type="ECO:0000259" key="2">
    <source>
        <dbReference type="Pfam" id="PF18757"/>
    </source>
</evidence>
<reference evidence="3" key="1">
    <citation type="submission" date="2023-09" db="EMBL/GenBank/DDBJ databases">
        <title>Description of first Herbaspirillum huttiense subsp. nephrolepsisexaltata and Herbaspirillum huttiense subsp. lycopersicon.</title>
        <authorList>
            <person name="Poudel M."/>
            <person name="Sharma A."/>
            <person name="Goss E."/>
            <person name="Tapia J.H."/>
            <person name="Harmon C.M."/>
            <person name="Jones J.B."/>
        </authorList>
    </citation>
    <scope>NUCLEOTIDE SEQUENCE</scope>
    <source>
        <strain evidence="3">SE1</strain>
    </source>
</reference>
<organism evidence="3 4">
    <name type="scientific">Herbaspirillum huttiense subsp. lycopersici</name>
    <dbReference type="NCBI Taxonomy" id="3074428"/>
    <lineage>
        <taxon>Bacteria</taxon>
        <taxon>Pseudomonadati</taxon>
        <taxon>Pseudomonadota</taxon>
        <taxon>Betaproteobacteria</taxon>
        <taxon>Burkholderiales</taxon>
        <taxon>Oxalobacteraceae</taxon>
        <taxon>Herbaspirillum</taxon>
    </lineage>
</organism>
<protein>
    <submittedName>
        <fullName evidence="3">Nmad5 family putative nucleotide modification protein</fullName>
    </submittedName>
</protein>
<sequence length="185" mass="20996">MKKDIRLNEQVRKGIVSKAIADSFSLRDKALKKLEQELADSIYLKQYSKDAELVKNIPQEWKVFSGMVTIVHEDFDNHWQSEKPRTELNMSETRVVPPVRRPITLTGPLASAAAKYAKHYMELKEEKRQAEAKLTSLLYSVNSVKKLLEVWPEGKPFVPEANVVAMLPANPAVISEVNKLLRLAA</sequence>
<keyword evidence="4" id="KW-1185">Reference proteome</keyword>
<feature type="domain" description="Nucleotide modification associated" evidence="2">
    <location>
        <begin position="5"/>
        <end position="173"/>
    </location>
</feature>
<evidence type="ECO:0000313" key="4">
    <source>
        <dbReference type="Proteomes" id="UP001246576"/>
    </source>
</evidence>
<comment type="caution">
    <text evidence="3">The sequence shown here is derived from an EMBL/GenBank/DDBJ whole genome shotgun (WGS) entry which is preliminary data.</text>
</comment>